<accession>A0A9Q1EP28</accession>
<keyword evidence="3" id="KW-1185">Reference proteome</keyword>
<comment type="caution">
    <text evidence="2">The sequence shown here is derived from an EMBL/GenBank/DDBJ whole genome shotgun (WGS) entry which is preliminary data.</text>
</comment>
<gene>
    <name evidence="2" type="ORF">SKAU_G00322500</name>
</gene>
<reference evidence="2" key="1">
    <citation type="journal article" date="2023" name="Science">
        <title>Genome structures resolve the early diversification of teleost fishes.</title>
        <authorList>
            <person name="Parey E."/>
            <person name="Louis A."/>
            <person name="Montfort J."/>
            <person name="Bouchez O."/>
            <person name="Roques C."/>
            <person name="Iampietro C."/>
            <person name="Lluch J."/>
            <person name="Castinel A."/>
            <person name="Donnadieu C."/>
            <person name="Desvignes T."/>
            <person name="Floi Bucao C."/>
            <person name="Jouanno E."/>
            <person name="Wen M."/>
            <person name="Mejri S."/>
            <person name="Dirks R."/>
            <person name="Jansen H."/>
            <person name="Henkel C."/>
            <person name="Chen W.J."/>
            <person name="Zahm M."/>
            <person name="Cabau C."/>
            <person name="Klopp C."/>
            <person name="Thompson A.W."/>
            <person name="Robinson-Rechavi M."/>
            <person name="Braasch I."/>
            <person name="Lecointre G."/>
            <person name="Bobe J."/>
            <person name="Postlethwait J.H."/>
            <person name="Berthelot C."/>
            <person name="Roest Crollius H."/>
            <person name="Guiguen Y."/>
        </authorList>
    </citation>
    <scope>NUCLEOTIDE SEQUENCE</scope>
    <source>
        <strain evidence="2">WJC10195</strain>
    </source>
</reference>
<dbReference type="Proteomes" id="UP001152622">
    <property type="component" value="Chromosome 14"/>
</dbReference>
<protein>
    <recommendedName>
        <fullName evidence="4">Reverse transcriptase zinc-binding domain-containing protein</fullName>
    </recommendedName>
</protein>
<evidence type="ECO:0000313" key="2">
    <source>
        <dbReference type="EMBL" id="KAJ8342322.1"/>
    </source>
</evidence>
<organism evidence="2 3">
    <name type="scientific">Synaphobranchus kaupii</name>
    <name type="common">Kaup's arrowtooth eel</name>
    <dbReference type="NCBI Taxonomy" id="118154"/>
    <lineage>
        <taxon>Eukaryota</taxon>
        <taxon>Metazoa</taxon>
        <taxon>Chordata</taxon>
        <taxon>Craniata</taxon>
        <taxon>Vertebrata</taxon>
        <taxon>Euteleostomi</taxon>
        <taxon>Actinopterygii</taxon>
        <taxon>Neopterygii</taxon>
        <taxon>Teleostei</taxon>
        <taxon>Anguilliformes</taxon>
        <taxon>Synaphobranchidae</taxon>
        <taxon>Synaphobranchus</taxon>
    </lineage>
</organism>
<evidence type="ECO:0008006" key="4">
    <source>
        <dbReference type="Google" id="ProtNLM"/>
    </source>
</evidence>
<dbReference type="EMBL" id="JAINUF010000014">
    <property type="protein sequence ID" value="KAJ8342322.1"/>
    <property type="molecule type" value="Genomic_DNA"/>
</dbReference>
<evidence type="ECO:0000313" key="3">
    <source>
        <dbReference type="Proteomes" id="UP001152622"/>
    </source>
</evidence>
<sequence>MSTREVDKLGSSHQQSHNVWRIPQARLSFLIRSTYDTLPSPRNLHLWYGSEANCHLCDTQNPSLQHILTGCKSALTRYRWRYDQVLRKLAEGPGRRRHSGSWLRRQSKEASGFGSEGKTQRGASKDLRETSLSLPHHLEMFWDQRGETSVMGGSQLTTLQLARWHRRRCDRQQCHAEPAVMPHVSLLGPRLITDRVSHAKILVRCLPVSLASKLYTAHNDQVAPVSTL</sequence>
<evidence type="ECO:0000256" key="1">
    <source>
        <dbReference type="SAM" id="MobiDB-lite"/>
    </source>
</evidence>
<dbReference type="AlphaFoldDB" id="A0A9Q1EP28"/>
<dbReference type="OrthoDB" id="8919709at2759"/>
<proteinExistence type="predicted"/>
<feature type="region of interest" description="Disordered" evidence="1">
    <location>
        <begin position="94"/>
        <end position="128"/>
    </location>
</feature>
<name>A0A9Q1EP28_SYNKA</name>